<evidence type="ECO:0000313" key="6">
    <source>
        <dbReference type="Proteomes" id="UP000184509"/>
    </source>
</evidence>
<protein>
    <recommendedName>
        <fullName evidence="4">5-formyltetrahydrofolate cyclo-ligase</fullName>
        <ecNumber evidence="4">6.3.3.2</ecNumber>
    </recommendedName>
</protein>
<dbReference type="STRING" id="1297750.SAMN05444405_10750"/>
<dbReference type="PANTHER" id="PTHR23407">
    <property type="entry name" value="ATPASE INHIBITOR/5-FORMYLTETRAHYDROFOLATE CYCLO-LIGASE"/>
    <property type="match status" value="1"/>
</dbReference>
<name>A0A1M5ANJ2_9BACE</name>
<keyword evidence="6" id="KW-1185">Reference proteome</keyword>
<evidence type="ECO:0000256" key="3">
    <source>
        <dbReference type="ARBA" id="ARBA00022840"/>
    </source>
</evidence>
<evidence type="ECO:0000313" key="5">
    <source>
        <dbReference type="EMBL" id="SHF31821.1"/>
    </source>
</evidence>
<dbReference type="EC" id="6.3.3.2" evidence="4"/>
<accession>A0A1M5ANJ2</accession>
<keyword evidence="3 4" id="KW-0067">ATP-binding</keyword>
<dbReference type="InterPro" id="IPR037171">
    <property type="entry name" value="NagB/RpiA_transferase-like"/>
</dbReference>
<dbReference type="GO" id="GO:0046872">
    <property type="term" value="F:metal ion binding"/>
    <property type="evidence" value="ECO:0007669"/>
    <property type="project" value="UniProtKB-KW"/>
</dbReference>
<dbReference type="GO" id="GO:0030272">
    <property type="term" value="F:5-formyltetrahydrofolate cyclo-ligase activity"/>
    <property type="evidence" value="ECO:0007669"/>
    <property type="project" value="UniProtKB-EC"/>
</dbReference>
<dbReference type="Gene3D" id="3.40.50.10420">
    <property type="entry name" value="NagB/RpiA/CoA transferase-like"/>
    <property type="match status" value="1"/>
</dbReference>
<proteinExistence type="inferred from homology"/>
<dbReference type="GO" id="GO:0035999">
    <property type="term" value="P:tetrahydrofolate interconversion"/>
    <property type="evidence" value="ECO:0007669"/>
    <property type="project" value="TreeGrafter"/>
</dbReference>
<keyword evidence="4" id="KW-0479">Metal-binding</keyword>
<comment type="catalytic activity">
    <reaction evidence="4">
        <text>(6S)-5-formyl-5,6,7,8-tetrahydrofolate + ATP = (6R)-5,10-methenyltetrahydrofolate + ADP + phosphate</text>
        <dbReference type="Rhea" id="RHEA:10488"/>
        <dbReference type="ChEBI" id="CHEBI:30616"/>
        <dbReference type="ChEBI" id="CHEBI:43474"/>
        <dbReference type="ChEBI" id="CHEBI:57455"/>
        <dbReference type="ChEBI" id="CHEBI:57457"/>
        <dbReference type="ChEBI" id="CHEBI:456216"/>
        <dbReference type="EC" id="6.3.3.2"/>
    </reaction>
</comment>
<dbReference type="NCBIfam" id="TIGR02727">
    <property type="entry name" value="MTHFS_bact"/>
    <property type="match status" value="1"/>
</dbReference>
<dbReference type="GO" id="GO:0009396">
    <property type="term" value="P:folic acid-containing compound biosynthetic process"/>
    <property type="evidence" value="ECO:0007669"/>
    <property type="project" value="TreeGrafter"/>
</dbReference>
<evidence type="ECO:0000256" key="1">
    <source>
        <dbReference type="ARBA" id="ARBA00010638"/>
    </source>
</evidence>
<dbReference type="SUPFAM" id="SSF100950">
    <property type="entry name" value="NagB/RpiA/CoA transferase-like"/>
    <property type="match status" value="1"/>
</dbReference>
<reference evidence="5 6" key="1">
    <citation type="submission" date="2016-11" db="EMBL/GenBank/DDBJ databases">
        <authorList>
            <person name="Jaros S."/>
            <person name="Januszkiewicz K."/>
            <person name="Wedrychowicz H."/>
        </authorList>
    </citation>
    <scope>NUCLEOTIDE SEQUENCE [LARGE SCALE GENOMIC DNA]</scope>
    <source>
        <strain evidence="5 6">DSM 26991</strain>
    </source>
</reference>
<keyword evidence="2 4" id="KW-0547">Nucleotide-binding</keyword>
<organism evidence="5 6">
    <name type="scientific">Bacteroides luti</name>
    <dbReference type="NCBI Taxonomy" id="1297750"/>
    <lineage>
        <taxon>Bacteria</taxon>
        <taxon>Pseudomonadati</taxon>
        <taxon>Bacteroidota</taxon>
        <taxon>Bacteroidia</taxon>
        <taxon>Bacteroidales</taxon>
        <taxon>Bacteroidaceae</taxon>
        <taxon>Bacteroides</taxon>
    </lineage>
</organism>
<keyword evidence="4" id="KW-0460">Magnesium</keyword>
<sequence length="111" mass="12352">MPVVNGEDLILKKYNGSSELRAGAYGIQEPTGELFSDYNKIDLAIIPGVSFDKVGNRLGRGKGYYDRLLPKIRAFKIGICFAFQLSEEIPTETHDTKMNLVVTENGILNEK</sequence>
<dbReference type="InterPro" id="IPR024185">
    <property type="entry name" value="FTHF_cligase-like_sf"/>
</dbReference>
<comment type="cofactor">
    <cofactor evidence="4">
        <name>Mg(2+)</name>
        <dbReference type="ChEBI" id="CHEBI:18420"/>
    </cofactor>
</comment>
<gene>
    <name evidence="5" type="ORF">SAMN05444405_10750</name>
</gene>
<dbReference type="Proteomes" id="UP000184509">
    <property type="component" value="Unassembled WGS sequence"/>
</dbReference>
<dbReference type="PANTHER" id="PTHR23407:SF1">
    <property type="entry name" value="5-FORMYLTETRAHYDROFOLATE CYCLO-LIGASE"/>
    <property type="match status" value="1"/>
</dbReference>
<dbReference type="Pfam" id="PF01812">
    <property type="entry name" value="5-FTHF_cyc-lig"/>
    <property type="match status" value="1"/>
</dbReference>
<dbReference type="InterPro" id="IPR002698">
    <property type="entry name" value="FTHF_cligase"/>
</dbReference>
<dbReference type="AlphaFoldDB" id="A0A1M5ANJ2"/>
<evidence type="ECO:0000256" key="2">
    <source>
        <dbReference type="ARBA" id="ARBA00022741"/>
    </source>
</evidence>
<evidence type="ECO:0000256" key="4">
    <source>
        <dbReference type="RuleBase" id="RU361279"/>
    </source>
</evidence>
<comment type="similarity">
    <text evidence="1 4">Belongs to the 5-formyltetrahydrofolate cyclo-ligase family.</text>
</comment>
<dbReference type="GO" id="GO:0005524">
    <property type="term" value="F:ATP binding"/>
    <property type="evidence" value="ECO:0007669"/>
    <property type="project" value="UniProtKB-KW"/>
</dbReference>
<dbReference type="EMBL" id="FQTV01000007">
    <property type="protein sequence ID" value="SHF31821.1"/>
    <property type="molecule type" value="Genomic_DNA"/>
</dbReference>